<evidence type="ECO:0000313" key="4">
    <source>
        <dbReference type="EMBL" id="KAJ8924382.1"/>
    </source>
</evidence>
<gene>
    <name evidence="4" type="ORF">NQ315_007178</name>
</gene>
<name>A0AAV8WDV9_9CUCU</name>
<reference evidence="4 5" key="1">
    <citation type="journal article" date="2023" name="Insect Mol. Biol.">
        <title>Genome sequencing provides insights into the evolution of gene families encoding plant cell wall-degrading enzymes in longhorned beetles.</title>
        <authorList>
            <person name="Shin N.R."/>
            <person name="Okamura Y."/>
            <person name="Kirsch R."/>
            <person name="Pauchet Y."/>
        </authorList>
    </citation>
    <scope>NUCLEOTIDE SEQUENCE [LARGE SCALE GENOMIC DNA]</scope>
    <source>
        <strain evidence="4">EAD_L_NR</strain>
    </source>
</reference>
<dbReference type="InterPro" id="IPR040919">
    <property type="entry name" value="Asparaginase_C"/>
</dbReference>
<dbReference type="InterPro" id="IPR027473">
    <property type="entry name" value="L-asparaginase_C"/>
</dbReference>
<evidence type="ECO:0000313" key="5">
    <source>
        <dbReference type="Proteomes" id="UP001159042"/>
    </source>
</evidence>
<dbReference type="PANTHER" id="PTHR11707">
    <property type="entry name" value="L-ASPARAGINASE"/>
    <property type="match status" value="1"/>
</dbReference>
<dbReference type="SUPFAM" id="SSF53774">
    <property type="entry name" value="Glutaminase/Asparaginase"/>
    <property type="match status" value="1"/>
</dbReference>
<evidence type="ECO:0000256" key="2">
    <source>
        <dbReference type="ARBA" id="ARBA00022801"/>
    </source>
</evidence>
<evidence type="ECO:0000259" key="3">
    <source>
        <dbReference type="Pfam" id="PF17763"/>
    </source>
</evidence>
<dbReference type="PROSITE" id="PS51732">
    <property type="entry name" value="ASN_GLN_ASE_3"/>
    <property type="match status" value="1"/>
</dbReference>
<dbReference type="GO" id="GO:0004067">
    <property type="term" value="F:asparaginase activity"/>
    <property type="evidence" value="ECO:0007669"/>
    <property type="project" value="UniProtKB-UniRule"/>
</dbReference>
<dbReference type="FunFam" id="3.40.50.40:FF:000001">
    <property type="entry name" value="L-asparaginase 1"/>
    <property type="match status" value="1"/>
</dbReference>
<organism evidence="4 5">
    <name type="scientific">Exocentrus adspersus</name>
    <dbReference type="NCBI Taxonomy" id="1586481"/>
    <lineage>
        <taxon>Eukaryota</taxon>
        <taxon>Metazoa</taxon>
        <taxon>Ecdysozoa</taxon>
        <taxon>Arthropoda</taxon>
        <taxon>Hexapoda</taxon>
        <taxon>Insecta</taxon>
        <taxon>Pterygota</taxon>
        <taxon>Neoptera</taxon>
        <taxon>Endopterygota</taxon>
        <taxon>Coleoptera</taxon>
        <taxon>Polyphaga</taxon>
        <taxon>Cucujiformia</taxon>
        <taxon>Chrysomeloidea</taxon>
        <taxon>Cerambycidae</taxon>
        <taxon>Lamiinae</taxon>
        <taxon>Acanthocinini</taxon>
        <taxon>Exocentrus</taxon>
    </lineage>
</organism>
<proteinExistence type="predicted"/>
<comment type="caution">
    <text evidence="4">The sequence shown here is derived from an EMBL/GenBank/DDBJ whole genome shotgun (WGS) entry which is preliminary data.</text>
</comment>
<dbReference type="Pfam" id="PF17763">
    <property type="entry name" value="Asparaginase_C"/>
    <property type="match status" value="1"/>
</dbReference>
<dbReference type="PIRSF" id="PIRSF001220">
    <property type="entry name" value="L-ASNase_gatD"/>
    <property type="match status" value="1"/>
</dbReference>
<dbReference type="EC" id="3.5.1.1" evidence="1"/>
<keyword evidence="5" id="KW-1185">Reference proteome</keyword>
<protein>
    <recommendedName>
        <fullName evidence="1">asparaginase</fullName>
        <ecNumber evidence="1">3.5.1.1</ecNumber>
    </recommendedName>
</protein>
<dbReference type="AlphaFoldDB" id="A0AAV8WDV9"/>
<keyword evidence="2" id="KW-0378">Hydrolase</keyword>
<dbReference type="Gene3D" id="3.40.50.40">
    <property type="match status" value="1"/>
</dbReference>
<dbReference type="EMBL" id="JANEYG010000003">
    <property type="protein sequence ID" value="KAJ8924382.1"/>
    <property type="molecule type" value="Genomic_DNA"/>
</dbReference>
<dbReference type="Proteomes" id="UP001159042">
    <property type="component" value="Unassembled WGS sequence"/>
</dbReference>
<accession>A0AAV8WDV9</accession>
<feature type="domain" description="Asparaginase/glutaminase C-terminal" evidence="3">
    <location>
        <begin position="7"/>
        <end position="105"/>
    </location>
</feature>
<evidence type="ECO:0000256" key="1">
    <source>
        <dbReference type="ARBA" id="ARBA00012920"/>
    </source>
</evidence>
<dbReference type="InterPro" id="IPR006034">
    <property type="entry name" value="Asparaginase/glutaminase-like"/>
</dbReference>
<dbReference type="GO" id="GO:0009066">
    <property type="term" value="P:aspartate family amino acid metabolic process"/>
    <property type="evidence" value="ECO:0007669"/>
    <property type="project" value="UniProtKB-ARBA"/>
</dbReference>
<dbReference type="PANTHER" id="PTHR11707:SF28">
    <property type="entry name" value="60 KDA LYSOPHOSPHOLIPASE"/>
    <property type="match status" value="1"/>
</dbReference>
<dbReference type="InterPro" id="IPR036152">
    <property type="entry name" value="Asp/glu_Ase-like_sf"/>
</dbReference>
<dbReference type="PIRSF" id="PIRSF500176">
    <property type="entry name" value="L_ASNase"/>
    <property type="match status" value="1"/>
</dbReference>
<sequence length="135" mass="14802">MWLFYLFFPTITSQMLKSYLKLPTQGLVIASYGAGNLPSNRTDLLGVLRDAVEREVLVINVTQCARGAVSRSYECGEVLEEIGIISGGDMTAEAALTKLMYVLGLPGLNYTKRVEIMKTDLRGELTITGPKAIKL</sequence>